<comment type="caution">
    <text evidence="2">The sequence shown here is derived from an EMBL/GenBank/DDBJ whole genome shotgun (WGS) entry which is preliminary data.</text>
</comment>
<organism evidence="2 3">
    <name type="scientific">Pelagibius litoralis</name>
    <dbReference type="NCBI Taxonomy" id="374515"/>
    <lineage>
        <taxon>Bacteria</taxon>
        <taxon>Pseudomonadati</taxon>
        <taxon>Pseudomonadota</taxon>
        <taxon>Alphaproteobacteria</taxon>
        <taxon>Rhodospirillales</taxon>
        <taxon>Rhodovibrionaceae</taxon>
        <taxon>Pelagibius</taxon>
    </lineage>
</organism>
<feature type="region of interest" description="Disordered" evidence="1">
    <location>
        <begin position="68"/>
        <end position="92"/>
    </location>
</feature>
<keyword evidence="3" id="KW-1185">Reference proteome</keyword>
<evidence type="ECO:0000313" key="3">
    <source>
        <dbReference type="Proteomes" id="UP000761264"/>
    </source>
</evidence>
<gene>
    <name evidence="2" type="ORF">HBA54_21595</name>
</gene>
<dbReference type="Proteomes" id="UP000761264">
    <property type="component" value="Unassembled WGS sequence"/>
</dbReference>
<dbReference type="Pfam" id="PF09998">
    <property type="entry name" value="DUF2239"/>
    <property type="match status" value="1"/>
</dbReference>
<reference evidence="2" key="1">
    <citation type="submission" date="2020-03" db="EMBL/GenBank/DDBJ databases">
        <title>Genome of Pelagibius litoralis DSM 21314T.</title>
        <authorList>
            <person name="Wang G."/>
        </authorList>
    </citation>
    <scope>NUCLEOTIDE SEQUENCE</scope>
    <source>
        <strain evidence="2">DSM 21314</strain>
    </source>
</reference>
<proteinExistence type="predicted"/>
<name>A0A967F1A2_9PROT</name>
<evidence type="ECO:0000256" key="1">
    <source>
        <dbReference type="SAM" id="MobiDB-lite"/>
    </source>
</evidence>
<dbReference type="InterPro" id="IPR018715">
    <property type="entry name" value="DUF2239"/>
</dbReference>
<dbReference type="AlphaFoldDB" id="A0A967F1A2"/>
<dbReference type="RefSeq" id="WP_167228557.1">
    <property type="nucleotide sequence ID" value="NZ_JAAQPH010000019.1"/>
</dbReference>
<sequence>MTGSDTGRFTAFEGHKRLAAGSLYGVTLAVKAAEEQGVDAPLLVFEDSTGRVVEVDTRGSTEDIRARLAATPQPANQPAPPRDGRRPRGRPKLGVVAGEVTLLPRHWDWLRSQPGGASASLRKLVEVARRNDQASPRRARETAYGFMSVMAGDLPDFEEAARALFAGDRERFGSLIGRWPEDVRDHCRKMTALAFPA</sequence>
<protein>
    <submittedName>
        <fullName evidence="2">DUF2239 family protein</fullName>
    </submittedName>
</protein>
<evidence type="ECO:0000313" key="2">
    <source>
        <dbReference type="EMBL" id="NIA71198.1"/>
    </source>
</evidence>
<accession>A0A967F1A2</accession>
<dbReference type="EMBL" id="JAAQPH010000019">
    <property type="protein sequence ID" value="NIA71198.1"/>
    <property type="molecule type" value="Genomic_DNA"/>
</dbReference>